<dbReference type="InterPro" id="IPR032466">
    <property type="entry name" value="Metal_Hydrolase"/>
</dbReference>
<reference evidence="2 3" key="1">
    <citation type="journal article" date="2018" name="Nat. Ecol. Evol.">
        <title>Shark genomes provide insights into elasmobranch evolution and the origin of vertebrates.</title>
        <authorList>
            <person name="Hara Y"/>
            <person name="Yamaguchi K"/>
            <person name="Onimaru K"/>
            <person name="Kadota M"/>
            <person name="Koyanagi M"/>
            <person name="Keeley SD"/>
            <person name="Tatsumi K"/>
            <person name="Tanaka K"/>
            <person name="Motone F"/>
            <person name="Kageyama Y"/>
            <person name="Nozu R"/>
            <person name="Adachi N"/>
            <person name="Nishimura O"/>
            <person name="Nakagawa R"/>
            <person name="Tanegashima C"/>
            <person name="Kiyatake I"/>
            <person name="Matsumoto R"/>
            <person name="Murakumo K"/>
            <person name="Nishida K"/>
            <person name="Terakita A"/>
            <person name="Kuratani S"/>
            <person name="Sato K"/>
            <person name="Hyodo S Kuraku.S."/>
        </authorList>
    </citation>
    <scope>NUCLEOTIDE SEQUENCE [LARGE SCALE GENOMIC DNA]</scope>
</reference>
<dbReference type="SUPFAM" id="SSF51338">
    <property type="entry name" value="Composite domain of metallo-dependent hydrolases"/>
    <property type="match status" value="1"/>
</dbReference>
<dbReference type="STRING" id="137246.A0A401U363"/>
<name>A0A401U363_CHIPU</name>
<dbReference type="Proteomes" id="UP000287033">
    <property type="component" value="Unassembled WGS sequence"/>
</dbReference>
<evidence type="ECO:0000313" key="3">
    <source>
        <dbReference type="Proteomes" id="UP000287033"/>
    </source>
</evidence>
<dbReference type="InterPro" id="IPR013108">
    <property type="entry name" value="Amidohydro_3"/>
</dbReference>
<evidence type="ECO:0000313" key="2">
    <source>
        <dbReference type="EMBL" id="GCC49333.1"/>
    </source>
</evidence>
<dbReference type="InterPro" id="IPR011059">
    <property type="entry name" value="Metal-dep_hydrolase_composite"/>
</dbReference>
<accession>A0A401U363</accession>
<gene>
    <name evidence="2" type="ORF">chiPu_0033658</name>
</gene>
<comment type="caution">
    <text evidence="2">The sequence shown here is derived from an EMBL/GenBank/DDBJ whole genome shotgun (WGS) entry which is preliminary data.</text>
</comment>
<evidence type="ECO:0000259" key="1">
    <source>
        <dbReference type="Pfam" id="PF07969"/>
    </source>
</evidence>
<feature type="domain" description="Amidohydrolase 3" evidence="1">
    <location>
        <begin position="12"/>
        <end position="118"/>
    </location>
</feature>
<keyword evidence="3" id="KW-1185">Reference proteome</keyword>
<organism evidence="2 3">
    <name type="scientific">Chiloscyllium punctatum</name>
    <name type="common">Brownbanded bambooshark</name>
    <name type="synonym">Hemiscyllium punctatum</name>
    <dbReference type="NCBI Taxonomy" id="137246"/>
    <lineage>
        <taxon>Eukaryota</taxon>
        <taxon>Metazoa</taxon>
        <taxon>Chordata</taxon>
        <taxon>Craniata</taxon>
        <taxon>Vertebrata</taxon>
        <taxon>Chondrichthyes</taxon>
        <taxon>Elasmobranchii</taxon>
        <taxon>Galeomorphii</taxon>
        <taxon>Galeoidea</taxon>
        <taxon>Orectolobiformes</taxon>
        <taxon>Hemiscylliidae</taxon>
        <taxon>Chiloscyllium</taxon>
    </lineage>
</organism>
<dbReference type="Pfam" id="PF07969">
    <property type="entry name" value="Amidohydro_3"/>
    <property type="match status" value="1"/>
</dbReference>
<protein>
    <recommendedName>
        <fullName evidence="1">Amidohydrolase 3 domain-containing protein</fullName>
    </recommendedName>
</protein>
<dbReference type="AlphaFoldDB" id="A0A401U363"/>
<dbReference type="GO" id="GO:0016810">
    <property type="term" value="F:hydrolase activity, acting on carbon-nitrogen (but not peptide) bonds"/>
    <property type="evidence" value="ECO:0007669"/>
    <property type="project" value="InterPro"/>
</dbReference>
<dbReference type="SUPFAM" id="SSF51556">
    <property type="entry name" value="Metallo-dependent hydrolases"/>
    <property type="match status" value="1"/>
</dbReference>
<sequence length="141" mass="15354">MPWTLSDGRPYTGDAWPLPDDATSHPRSAGCFTRFIREWVRERKKVSLLEGIRKCALIPAEILSASTPAMRAKGRLQAGADADIVAFDYETLSDRATFSAMNRPAEGVRHLVVSGQPLINDGVLDVAARPGRPVRRPVTGG</sequence>
<proteinExistence type="predicted"/>
<dbReference type="Gene3D" id="3.20.20.140">
    <property type="entry name" value="Metal-dependent hydrolases"/>
    <property type="match status" value="1"/>
</dbReference>
<dbReference type="EMBL" id="BEZZ01268566">
    <property type="protein sequence ID" value="GCC49333.1"/>
    <property type="molecule type" value="Genomic_DNA"/>
</dbReference>